<dbReference type="EMBL" id="CVRI01000059">
    <property type="protein sequence ID" value="CRL03121.1"/>
    <property type="molecule type" value="Genomic_DNA"/>
</dbReference>
<evidence type="ECO:0000313" key="2">
    <source>
        <dbReference type="Proteomes" id="UP000183832"/>
    </source>
</evidence>
<name>A0A1J1IX30_9DIPT</name>
<sequence length="72" mass="8434">MIQDQSKNLYEQVKLRVIGISIRKKIGRYLTFQHVDVVYEIYCPPRYSYILYSVEISIKSLPQALRAALLLS</sequence>
<protein>
    <submittedName>
        <fullName evidence="1">CLUMA_CG016712, isoform A</fullName>
    </submittedName>
</protein>
<keyword evidence="2" id="KW-1185">Reference proteome</keyword>
<evidence type="ECO:0000313" key="1">
    <source>
        <dbReference type="EMBL" id="CRL03121.1"/>
    </source>
</evidence>
<dbReference type="AlphaFoldDB" id="A0A1J1IX30"/>
<accession>A0A1J1IX30</accession>
<reference evidence="1 2" key="1">
    <citation type="submission" date="2015-04" db="EMBL/GenBank/DDBJ databases">
        <authorList>
            <person name="Syromyatnikov M.Y."/>
            <person name="Popov V.N."/>
        </authorList>
    </citation>
    <scope>NUCLEOTIDE SEQUENCE [LARGE SCALE GENOMIC DNA]</scope>
</reference>
<organism evidence="1 2">
    <name type="scientific">Clunio marinus</name>
    <dbReference type="NCBI Taxonomy" id="568069"/>
    <lineage>
        <taxon>Eukaryota</taxon>
        <taxon>Metazoa</taxon>
        <taxon>Ecdysozoa</taxon>
        <taxon>Arthropoda</taxon>
        <taxon>Hexapoda</taxon>
        <taxon>Insecta</taxon>
        <taxon>Pterygota</taxon>
        <taxon>Neoptera</taxon>
        <taxon>Endopterygota</taxon>
        <taxon>Diptera</taxon>
        <taxon>Nematocera</taxon>
        <taxon>Chironomoidea</taxon>
        <taxon>Chironomidae</taxon>
        <taxon>Clunio</taxon>
    </lineage>
</organism>
<proteinExistence type="predicted"/>
<gene>
    <name evidence="1" type="ORF">CLUMA_CG016712</name>
</gene>
<dbReference type="Proteomes" id="UP000183832">
    <property type="component" value="Unassembled WGS sequence"/>
</dbReference>